<dbReference type="SUPFAM" id="SSF50630">
    <property type="entry name" value="Acid proteases"/>
    <property type="match status" value="1"/>
</dbReference>
<evidence type="ECO:0000313" key="4">
    <source>
        <dbReference type="Proteomes" id="UP000294933"/>
    </source>
</evidence>
<dbReference type="STRING" id="50990.A0A4Y7PDV8"/>
<proteinExistence type="inferred from homology"/>
<organism evidence="3 4">
    <name type="scientific">Rickenella mellea</name>
    <dbReference type="NCBI Taxonomy" id="50990"/>
    <lineage>
        <taxon>Eukaryota</taxon>
        <taxon>Fungi</taxon>
        <taxon>Dikarya</taxon>
        <taxon>Basidiomycota</taxon>
        <taxon>Agaricomycotina</taxon>
        <taxon>Agaricomycetes</taxon>
        <taxon>Hymenochaetales</taxon>
        <taxon>Rickenellaceae</taxon>
        <taxon>Rickenella</taxon>
    </lineage>
</organism>
<keyword evidence="3" id="KW-0378">Hydrolase</keyword>
<protein>
    <submittedName>
        <fullName evidence="3">Acid protease</fullName>
    </submittedName>
</protein>
<dbReference type="Pfam" id="PF00026">
    <property type="entry name" value="Asp"/>
    <property type="match status" value="1"/>
</dbReference>
<dbReference type="InterPro" id="IPR001461">
    <property type="entry name" value="Aspartic_peptidase_A1"/>
</dbReference>
<keyword evidence="4" id="KW-1185">Reference proteome</keyword>
<dbReference type="VEuPathDB" id="FungiDB:BD410DRAFT_877487"/>
<gene>
    <name evidence="3" type="ORF">BD410DRAFT_877487</name>
</gene>
<name>A0A4Y7PDV8_9AGAM</name>
<keyword evidence="3" id="KW-0645">Protease</keyword>
<dbReference type="InterPro" id="IPR021109">
    <property type="entry name" value="Peptidase_aspartic_dom_sf"/>
</dbReference>
<dbReference type="EMBL" id="ML170611">
    <property type="protein sequence ID" value="TDL13455.1"/>
    <property type="molecule type" value="Genomic_DNA"/>
</dbReference>
<dbReference type="PANTHER" id="PTHR47966:SF51">
    <property type="entry name" value="BETA-SITE APP-CLEAVING ENZYME, ISOFORM A-RELATED"/>
    <property type="match status" value="1"/>
</dbReference>
<sequence length="293" mass="32057">MVDTGSGLTWVHGDRQQFHAQAPSASHPASAWNGKDFQSVYARGSASGNLRDVFEVIGVAASHSIGDIGADGLLGLGPKALTAQLGTYAHPIPTVIDTFNAKEKEANANAKEIFGIYFEPWSVPGGKGHLSFGDVDKSSIKGDITWVDFLQTPELRDYYGFEMSVQIKLSYSYKHKGSTGNIELLKNDEGNEKVHGLTDTGSTLILLDPAMFETYHQAIGAEWDFRTKLWRLTIENYEKLGDLIFKIGGRDFKFAPEAQVFPLAWNVAQRGSSSGVATHRWLTIGPAGQMTKF</sequence>
<feature type="domain" description="Peptidase A1" evidence="2">
    <location>
        <begin position="1"/>
        <end position="293"/>
    </location>
</feature>
<dbReference type="OrthoDB" id="660550at2759"/>
<comment type="similarity">
    <text evidence="1">Belongs to the peptidase A1 family.</text>
</comment>
<dbReference type="PROSITE" id="PS51767">
    <property type="entry name" value="PEPTIDASE_A1"/>
    <property type="match status" value="1"/>
</dbReference>
<dbReference type="InterPro" id="IPR034164">
    <property type="entry name" value="Pepsin-like_dom"/>
</dbReference>
<reference evidence="3 4" key="1">
    <citation type="submission" date="2018-06" db="EMBL/GenBank/DDBJ databases">
        <title>A transcriptomic atlas of mushroom development highlights an independent origin of complex multicellularity.</title>
        <authorList>
            <consortium name="DOE Joint Genome Institute"/>
            <person name="Krizsan K."/>
            <person name="Almasi E."/>
            <person name="Merenyi Z."/>
            <person name="Sahu N."/>
            <person name="Viragh M."/>
            <person name="Koszo T."/>
            <person name="Mondo S."/>
            <person name="Kiss B."/>
            <person name="Balint B."/>
            <person name="Kues U."/>
            <person name="Barry K."/>
            <person name="Hegedus J.C."/>
            <person name="Henrissat B."/>
            <person name="Johnson J."/>
            <person name="Lipzen A."/>
            <person name="Ohm R."/>
            <person name="Nagy I."/>
            <person name="Pangilinan J."/>
            <person name="Yan J."/>
            <person name="Xiong Y."/>
            <person name="Grigoriev I.V."/>
            <person name="Hibbett D.S."/>
            <person name="Nagy L.G."/>
        </authorList>
    </citation>
    <scope>NUCLEOTIDE SEQUENCE [LARGE SCALE GENOMIC DNA]</scope>
    <source>
        <strain evidence="3 4">SZMC22713</strain>
    </source>
</reference>
<evidence type="ECO:0000256" key="1">
    <source>
        <dbReference type="ARBA" id="ARBA00007447"/>
    </source>
</evidence>
<accession>A0A4Y7PDV8</accession>
<dbReference type="Proteomes" id="UP000294933">
    <property type="component" value="Unassembled WGS sequence"/>
</dbReference>
<evidence type="ECO:0000313" key="3">
    <source>
        <dbReference type="EMBL" id="TDL13455.1"/>
    </source>
</evidence>
<dbReference type="AlphaFoldDB" id="A0A4Y7PDV8"/>
<dbReference type="Gene3D" id="2.40.70.10">
    <property type="entry name" value="Acid Proteases"/>
    <property type="match status" value="2"/>
</dbReference>
<dbReference type="GO" id="GO:0006508">
    <property type="term" value="P:proteolysis"/>
    <property type="evidence" value="ECO:0007669"/>
    <property type="project" value="UniProtKB-KW"/>
</dbReference>
<dbReference type="InterPro" id="IPR033121">
    <property type="entry name" value="PEPTIDASE_A1"/>
</dbReference>
<dbReference type="CDD" id="cd05471">
    <property type="entry name" value="pepsin_like"/>
    <property type="match status" value="1"/>
</dbReference>
<dbReference type="PANTHER" id="PTHR47966">
    <property type="entry name" value="BETA-SITE APP-CLEAVING ENZYME, ISOFORM A-RELATED"/>
    <property type="match status" value="1"/>
</dbReference>
<evidence type="ECO:0000259" key="2">
    <source>
        <dbReference type="PROSITE" id="PS51767"/>
    </source>
</evidence>
<dbReference type="GO" id="GO:0004190">
    <property type="term" value="F:aspartic-type endopeptidase activity"/>
    <property type="evidence" value="ECO:0007669"/>
    <property type="project" value="InterPro"/>
</dbReference>